<evidence type="ECO:0000313" key="2">
    <source>
        <dbReference type="Proteomes" id="UP000824049"/>
    </source>
</evidence>
<dbReference type="Gene3D" id="3.40.50.1820">
    <property type="entry name" value="alpha/beta hydrolase"/>
    <property type="match status" value="1"/>
</dbReference>
<dbReference type="EMBL" id="DXBR01000049">
    <property type="protein sequence ID" value="HIZ39294.1"/>
    <property type="molecule type" value="Genomic_DNA"/>
</dbReference>
<dbReference type="InterPro" id="IPR000801">
    <property type="entry name" value="Esterase-like"/>
</dbReference>
<proteinExistence type="predicted"/>
<accession>A0A9D2J8A4</accession>
<reference evidence="1" key="1">
    <citation type="journal article" date="2021" name="PeerJ">
        <title>Extensive microbial diversity within the chicken gut microbiome revealed by metagenomics and culture.</title>
        <authorList>
            <person name="Gilroy R."/>
            <person name="Ravi A."/>
            <person name="Getino M."/>
            <person name="Pursley I."/>
            <person name="Horton D.L."/>
            <person name="Alikhan N.F."/>
            <person name="Baker D."/>
            <person name="Gharbi K."/>
            <person name="Hall N."/>
            <person name="Watson M."/>
            <person name="Adriaenssens E.M."/>
            <person name="Foster-Nyarko E."/>
            <person name="Jarju S."/>
            <person name="Secka A."/>
            <person name="Antonio M."/>
            <person name="Oren A."/>
            <person name="Chaudhuri R.R."/>
            <person name="La Ragione R."/>
            <person name="Hildebrand F."/>
            <person name="Pallen M.J."/>
        </authorList>
    </citation>
    <scope>NUCLEOTIDE SEQUENCE</scope>
    <source>
        <strain evidence="1">CHK179-28034</strain>
    </source>
</reference>
<dbReference type="GO" id="GO:0016747">
    <property type="term" value="F:acyltransferase activity, transferring groups other than amino-acyl groups"/>
    <property type="evidence" value="ECO:0007669"/>
    <property type="project" value="TreeGrafter"/>
</dbReference>
<dbReference type="SUPFAM" id="SSF53474">
    <property type="entry name" value="alpha/beta-Hydrolases"/>
    <property type="match status" value="1"/>
</dbReference>
<dbReference type="InterPro" id="IPR050583">
    <property type="entry name" value="Mycobacterial_A85_antigen"/>
</dbReference>
<evidence type="ECO:0000313" key="1">
    <source>
        <dbReference type="EMBL" id="HIZ39294.1"/>
    </source>
</evidence>
<protein>
    <submittedName>
        <fullName evidence="1">Acetylesterase</fullName>
    </submittedName>
</protein>
<sequence length="264" mass="30411">MAYLRMDFLSEALQKITTMSIVIPNDVSAEEKEGNAYYERGMKTLYLLHGFTGNDTDWICGTNIHTLCKKYNFAVVCPCGDNSFYLDREMTGGKYSTFIGKELVEYTRKVFEFSDRREDTFIGGFSMGGYGSIVNGMKYYKTFGKIMAFSSALHLDEMVDKGGDYTHELFNEAYLKEIFGKPGQLRESDRNPKYLIGQIKKAGGEIPDLYLACGTEDSLIDENRSFRAYLEENQIPVLYHEQPGEHDWDYWNKELQPAVRWLME</sequence>
<gene>
    <name evidence="1" type="ORF">H9968_05095</name>
</gene>
<comment type="caution">
    <text evidence="1">The sequence shown here is derived from an EMBL/GenBank/DDBJ whole genome shotgun (WGS) entry which is preliminary data.</text>
</comment>
<dbReference type="PANTHER" id="PTHR48098">
    <property type="entry name" value="ENTEROCHELIN ESTERASE-RELATED"/>
    <property type="match status" value="1"/>
</dbReference>
<organism evidence="1 2">
    <name type="scientific">Candidatus Anaerobutyricum stercoris</name>
    <dbReference type="NCBI Taxonomy" id="2838457"/>
    <lineage>
        <taxon>Bacteria</taxon>
        <taxon>Bacillati</taxon>
        <taxon>Bacillota</taxon>
        <taxon>Clostridia</taxon>
        <taxon>Lachnospirales</taxon>
        <taxon>Lachnospiraceae</taxon>
        <taxon>Anaerobutyricum</taxon>
    </lineage>
</organism>
<reference evidence="1" key="2">
    <citation type="submission" date="2021-04" db="EMBL/GenBank/DDBJ databases">
        <authorList>
            <person name="Gilroy R."/>
        </authorList>
    </citation>
    <scope>NUCLEOTIDE SEQUENCE</scope>
    <source>
        <strain evidence="1">CHK179-28034</strain>
    </source>
</reference>
<dbReference type="Proteomes" id="UP000824049">
    <property type="component" value="Unassembled WGS sequence"/>
</dbReference>
<dbReference type="Pfam" id="PF00756">
    <property type="entry name" value="Esterase"/>
    <property type="match status" value="1"/>
</dbReference>
<dbReference type="AlphaFoldDB" id="A0A9D2J8A4"/>
<dbReference type="InterPro" id="IPR029058">
    <property type="entry name" value="AB_hydrolase_fold"/>
</dbReference>
<dbReference type="PANTHER" id="PTHR48098:SF1">
    <property type="entry name" value="DIACYLGLYCEROL ACYLTRANSFERASE_MYCOLYLTRANSFERASE AG85A"/>
    <property type="match status" value="1"/>
</dbReference>
<name>A0A9D2J8A4_9FIRM</name>